<dbReference type="HOGENOM" id="CLU_3183044_0_0_6"/>
<organism evidence="2 3">
    <name type="scientific">Edwardsiella tarda ATCC 23685</name>
    <dbReference type="NCBI Taxonomy" id="500638"/>
    <lineage>
        <taxon>Bacteria</taxon>
        <taxon>Pseudomonadati</taxon>
        <taxon>Pseudomonadota</taxon>
        <taxon>Gammaproteobacteria</taxon>
        <taxon>Enterobacterales</taxon>
        <taxon>Hafniaceae</taxon>
        <taxon>Edwardsiella</taxon>
    </lineage>
</organism>
<dbReference type="EMBL" id="ADGK01000061">
    <property type="protein sequence ID" value="EFE23714.1"/>
    <property type="molecule type" value="Genomic_DNA"/>
</dbReference>
<name>D4F3E6_EDWTA</name>
<comment type="caution">
    <text evidence="2">The sequence shown here is derived from an EMBL/GenBank/DDBJ whole genome shotgun (WGS) entry which is preliminary data.</text>
</comment>
<proteinExistence type="predicted"/>
<accession>D4F3E6</accession>
<sequence length="46" mass="5441">MLFLWSSSNFTTPYPCFYFLGLVFNQTIILKRKIIRACYEKSAESI</sequence>
<evidence type="ECO:0000313" key="2">
    <source>
        <dbReference type="EMBL" id="EFE23714.1"/>
    </source>
</evidence>
<protein>
    <submittedName>
        <fullName evidence="2">Uncharacterized protein</fullName>
    </submittedName>
</protein>
<keyword evidence="1" id="KW-0472">Membrane</keyword>
<keyword evidence="1" id="KW-1133">Transmembrane helix</keyword>
<evidence type="ECO:0000313" key="3">
    <source>
        <dbReference type="Proteomes" id="UP000003692"/>
    </source>
</evidence>
<evidence type="ECO:0000256" key="1">
    <source>
        <dbReference type="SAM" id="Phobius"/>
    </source>
</evidence>
<dbReference type="Proteomes" id="UP000003692">
    <property type="component" value="Unassembled WGS sequence"/>
</dbReference>
<gene>
    <name evidence="2" type="ORF">EDWATA_01248</name>
</gene>
<reference evidence="2 3" key="1">
    <citation type="submission" date="2010-02" db="EMBL/GenBank/DDBJ databases">
        <authorList>
            <person name="Weinstock G."/>
            <person name="Sodergren E."/>
            <person name="Clifton S."/>
            <person name="Fulton L."/>
            <person name="Fulton B."/>
            <person name="Courtney L."/>
            <person name="Fronick C."/>
            <person name="Harrison M."/>
            <person name="Strong C."/>
            <person name="Farmer C."/>
            <person name="Delahaunty K."/>
            <person name="Markovic C."/>
            <person name="Hall O."/>
            <person name="Minx P."/>
            <person name="Tomlinson C."/>
            <person name="Mitreva M."/>
            <person name="Nelson J."/>
            <person name="Hou S."/>
            <person name="Wollam A."/>
            <person name="Pepin K.H."/>
            <person name="Johnson M."/>
            <person name="Bhonagiri V."/>
            <person name="Zhang X."/>
            <person name="Suruliraj S."/>
            <person name="Warren W."/>
            <person name="Chinwalla A."/>
            <person name="Mardis E.R."/>
            <person name="Wilson R.K."/>
        </authorList>
    </citation>
    <scope>NUCLEOTIDE SEQUENCE [LARGE SCALE GENOMIC DNA]</scope>
    <source>
        <strain evidence="2 3">ATCC 23685</strain>
    </source>
</reference>
<keyword evidence="1" id="KW-0812">Transmembrane</keyword>
<dbReference type="AlphaFoldDB" id="D4F3E6"/>
<feature type="transmembrane region" description="Helical" evidence="1">
    <location>
        <begin position="12"/>
        <end position="30"/>
    </location>
</feature>